<dbReference type="EMBL" id="KQ415838">
    <property type="protein sequence ID" value="KOG00222.1"/>
    <property type="molecule type" value="Genomic_DNA"/>
</dbReference>
<evidence type="ECO:0000313" key="1">
    <source>
        <dbReference type="EMBL" id="KOG00222.1"/>
    </source>
</evidence>
<dbReference type="AlphaFoldDB" id="A0A0L8IFE3"/>
<organism evidence="1">
    <name type="scientific">Octopus bimaculoides</name>
    <name type="common">California two-spotted octopus</name>
    <dbReference type="NCBI Taxonomy" id="37653"/>
    <lineage>
        <taxon>Eukaryota</taxon>
        <taxon>Metazoa</taxon>
        <taxon>Spiralia</taxon>
        <taxon>Lophotrochozoa</taxon>
        <taxon>Mollusca</taxon>
        <taxon>Cephalopoda</taxon>
        <taxon>Coleoidea</taxon>
        <taxon>Octopodiformes</taxon>
        <taxon>Octopoda</taxon>
        <taxon>Incirrata</taxon>
        <taxon>Octopodidae</taxon>
        <taxon>Octopus</taxon>
    </lineage>
</organism>
<protein>
    <submittedName>
        <fullName evidence="1">Uncharacterized protein</fullName>
    </submittedName>
</protein>
<reference evidence="1" key="1">
    <citation type="submission" date="2015-07" db="EMBL/GenBank/DDBJ databases">
        <title>MeaNS - Measles Nucleotide Surveillance Program.</title>
        <authorList>
            <person name="Tran T."/>
            <person name="Druce J."/>
        </authorList>
    </citation>
    <scope>NUCLEOTIDE SEQUENCE</scope>
    <source>
        <strain evidence="1">UCB-OBI-ISO-001</strain>
        <tissue evidence="1">Gonad</tissue>
    </source>
</reference>
<sequence length="67" mass="8067">MKDEQLPQHLFYGQLNSCKQPLHKLRKRYKDCVKENLKKLDMNKSDWEIDVLDWNKWGDGVRMSCNA</sequence>
<accession>A0A0L8IFE3</accession>
<gene>
    <name evidence="1" type="ORF">OCBIM_22007156mg</name>
</gene>
<name>A0A0L8IFE3_OCTBM</name>
<proteinExistence type="predicted"/>